<dbReference type="InterPro" id="IPR002401">
    <property type="entry name" value="Cyt_P450_E_grp-I"/>
</dbReference>
<dbReference type="Gene3D" id="1.10.630.10">
    <property type="entry name" value="Cytochrome P450"/>
    <property type="match status" value="2"/>
</dbReference>
<evidence type="ECO:0000256" key="5">
    <source>
        <dbReference type="ARBA" id="ARBA00023004"/>
    </source>
</evidence>
<dbReference type="PRINTS" id="PR00385">
    <property type="entry name" value="P450"/>
</dbReference>
<reference evidence="7 8" key="1">
    <citation type="submission" date="2023-01" db="EMBL/GenBank/DDBJ databases">
        <title>Analysis of 21 Apiospora genomes using comparative genomics revels a genus with tremendous synthesis potential of carbohydrate active enzymes and secondary metabolites.</title>
        <authorList>
            <person name="Sorensen T."/>
        </authorList>
    </citation>
    <scope>NUCLEOTIDE SEQUENCE [LARGE SCALE GENOMIC DNA]</scope>
    <source>
        <strain evidence="7 8">CBS 33761</strain>
    </source>
</reference>
<evidence type="ECO:0000256" key="2">
    <source>
        <dbReference type="ARBA" id="ARBA00010617"/>
    </source>
</evidence>
<gene>
    <name evidence="7" type="ORF">PG993_009118</name>
</gene>
<organism evidence="7 8">
    <name type="scientific">Apiospora rasikravindrae</name>
    <dbReference type="NCBI Taxonomy" id="990691"/>
    <lineage>
        <taxon>Eukaryota</taxon>
        <taxon>Fungi</taxon>
        <taxon>Dikarya</taxon>
        <taxon>Ascomycota</taxon>
        <taxon>Pezizomycotina</taxon>
        <taxon>Sordariomycetes</taxon>
        <taxon>Xylariomycetidae</taxon>
        <taxon>Amphisphaeriales</taxon>
        <taxon>Apiosporaceae</taxon>
        <taxon>Apiospora</taxon>
    </lineage>
</organism>
<accession>A0ABR1SIG5</accession>
<evidence type="ECO:0000256" key="6">
    <source>
        <dbReference type="RuleBase" id="RU000461"/>
    </source>
</evidence>
<evidence type="ECO:0000313" key="8">
    <source>
        <dbReference type="Proteomes" id="UP001444661"/>
    </source>
</evidence>
<dbReference type="InterPro" id="IPR036396">
    <property type="entry name" value="Cyt_P450_sf"/>
</dbReference>
<dbReference type="Proteomes" id="UP001444661">
    <property type="component" value="Unassembled WGS sequence"/>
</dbReference>
<comment type="cofactor">
    <cofactor evidence="1">
        <name>heme</name>
        <dbReference type="ChEBI" id="CHEBI:30413"/>
    </cofactor>
</comment>
<comment type="similarity">
    <text evidence="2 6">Belongs to the cytochrome P450 family.</text>
</comment>
<dbReference type="InterPro" id="IPR050121">
    <property type="entry name" value="Cytochrome_P450_monoxygenase"/>
</dbReference>
<dbReference type="Pfam" id="PF00067">
    <property type="entry name" value="p450"/>
    <property type="match status" value="2"/>
</dbReference>
<evidence type="ECO:0000256" key="1">
    <source>
        <dbReference type="ARBA" id="ARBA00001971"/>
    </source>
</evidence>
<keyword evidence="6" id="KW-0503">Monooxygenase</keyword>
<dbReference type="SUPFAM" id="SSF48264">
    <property type="entry name" value="Cytochrome P450"/>
    <property type="match status" value="1"/>
</dbReference>
<dbReference type="CDD" id="cd11058">
    <property type="entry name" value="CYP60B-like"/>
    <property type="match status" value="1"/>
</dbReference>
<name>A0ABR1SIG5_9PEZI</name>
<keyword evidence="5 6" id="KW-0408">Iron</keyword>
<evidence type="ECO:0000313" key="7">
    <source>
        <dbReference type="EMBL" id="KAK8034123.1"/>
    </source>
</evidence>
<dbReference type="PRINTS" id="PR00463">
    <property type="entry name" value="EP450I"/>
</dbReference>
<sequence>MSSYQTFHVMDGLQRVLASFCAASATAALLAAVSFVLYSLSYPIYALFLHPLSSVPGPKLSACTRIPYWVACIQGRRVRHMTKLHQIYGPVVRFGPNDLSYSDGRAWRDICLEVRFHAPSANSVHNIIAEPDHAKHAALRQVFSPAFSEQALRRQEPLLRKYADFMIARARQAGTVNMTQLLNFTTFDIMAELAFGEPLGLLERNGYSDWVATVFDTVRVLPYLQLIEFYPLSRMIFRLLEPKSVVKMRLDHFNHTVTRVTKRLEKGSDKPDIWSLVVDSHALLLDDMHANAELFMIAGTETTASLLTGLTYCLVTNPDKMKILTDEIRHVFPRSNAISIEELPKLKYLNAYYADDKRDAHQPFSIGPRNCIGMNLAWHEMRLIVAKLLYNFDLESHVGTDWLDQNVYVIWDRKPLMCRLKYVK</sequence>
<evidence type="ECO:0000256" key="3">
    <source>
        <dbReference type="ARBA" id="ARBA00022617"/>
    </source>
</evidence>
<dbReference type="PROSITE" id="PS00086">
    <property type="entry name" value="CYTOCHROME_P450"/>
    <property type="match status" value="1"/>
</dbReference>
<keyword evidence="8" id="KW-1185">Reference proteome</keyword>
<keyword evidence="4 6" id="KW-0479">Metal-binding</keyword>
<dbReference type="PANTHER" id="PTHR24305">
    <property type="entry name" value="CYTOCHROME P450"/>
    <property type="match status" value="1"/>
</dbReference>
<dbReference type="PANTHER" id="PTHR24305:SF210">
    <property type="entry name" value="CYTOCHROME P450 MONOOXYGENASE ASQL-RELATED"/>
    <property type="match status" value="1"/>
</dbReference>
<proteinExistence type="inferred from homology"/>
<evidence type="ECO:0008006" key="9">
    <source>
        <dbReference type="Google" id="ProtNLM"/>
    </source>
</evidence>
<comment type="caution">
    <text evidence="7">The sequence shown here is derived from an EMBL/GenBank/DDBJ whole genome shotgun (WGS) entry which is preliminary data.</text>
</comment>
<keyword evidence="6" id="KW-0560">Oxidoreductase</keyword>
<evidence type="ECO:0000256" key="4">
    <source>
        <dbReference type="ARBA" id="ARBA00022723"/>
    </source>
</evidence>
<protein>
    <recommendedName>
        <fullName evidence="9">Cytochrome P450 monooxygenase</fullName>
    </recommendedName>
</protein>
<dbReference type="EMBL" id="JAQQWK010000009">
    <property type="protein sequence ID" value="KAK8034123.1"/>
    <property type="molecule type" value="Genomic_DNA"/>
</dbReference>
<keyword evidence="3 6" id="KW-0349">Heme</keyword>
<dbReference type="InterPro" id="IPR017972">
    <property type="entry name" value="Cyt_P450_CS"/>
</dbReference>
<dbReference type="InterPro" id="IPR001128">
    <property type="entry name" value="Cyt_P450"/>
</dbReference>